<reference evidence="3" key="1">
    <citation type="journal article" date="2017" name="Acta Aliment.">
        <title>Plant polysaccharide degrading enzyme system of Thermpbifida cellulosilytica TB100 revealed by de novo genome project data.</title>
        <authorList>
            <person name="Toth A."/>
            <person name="Baka E."/>
            <person name="Luzics S."/>
            <person name="Bata-Vidacs I."/>
            <person name="Nagy I."/>
            <person name="Balint B."/>
            <person name="Herceg R."/>
            <person name="Olasz F."/>
            <person name="Wilk T."/>
            <person name="Nagy T."/>
            <person name="Kriszt B."/>
            <person name="Nagy I."/>
            <person name="Kukolya J."/>
        </authorList>
    </citation>
    <scope>NUCLEOTIDE SEQUENCE [LARGE SCALE GENOMIC DNA]</scope>
    <source>
        <strain evidence="3">TB100</strain>
    </source>
</reference>
<gene>
    <name evidence="2" type="ORF">AC529_12410</name>
</gene>
<feature type="compositionally biased region" description="Basic and acidic residues" evidence="1">
    <location>
        <begin position="178"/>
        <end position="187"/>
    </location>
</feature>
<evidence type="ECO:0000256" key="1">
    <source>
        <dbReference type="SAM" id="MobiDB-lite"/>
    </source>
</evidence>
<feature type="compositionally biased region" description="Basic residues" evidence="1">
    <location>
        <begin position="196"/>
        <end position="206"/>
    </location>
</feature>
<dbReference type="EMBL" id="LGEM01000091">
    <property type="protein sequence ID" value="KUP96413.1"/>
    <property type="molecule type" value="Genomic_DNA"/>
</dbReference>
<comment type="caution">
    <text evidence="2">The sequence shown here is derived from an EMBL/GenBank/DDBJ whole genome shotgun (WGS) entry which is preliminary data.</text>
</comment>
<feature type="region of interest" description="Disordered" evidence="1">
    <location>
        <begin position="21"/>
        <end position="75"/>
    </location>
</feature>
<sequence length="385" mass="40432">MLGCGMAAAATVYTGTLATVDVSDDEATSSKRRPTHSVPDVTPGDGQDLAQRAAPQNPEKKPSNGSAVLPEDDYIPTFFDGHGGIAGVEFTEEQRQALVEEAVRRGMTEAEARELAYGSDNAEQVDDAGAYIRASGTLYRHLSPDEEASYEPTADNPDAGNPEGNVRARSKVTPGQKSPKDSKDKAHGSAGSSTKKTSKPQKKAKSGIKDTIKGAVKQVVPDPIEDAVKSLPDGLVPFRTFMADISLPGTEPQFTVYALDTDRDADVEALQITATTQMSESVTVIAEVVAPVGKSAEAPPCIVEVTLTDPTTDVVIADPEPVIVENPQEVSQAAIGEIVNTVVEAAQDDTPAERQTTPSEPEALPVDPNPAARNEGAESQFALAS</sequence>
<dbReference type="PATRIC" id="fig|665004.4.peg.668"/>
<evidence type="ECO:0000313" key="2">
    <source>
        <dbReference type="EMBL" id="KUP96413.1"/>
    </source>
</evidence>
<evidence type="ECO:0000313" key="3">
    <source>
        <dbReference type="Proteomes" id="UP000074382"/>
    </source>
</evidence>
<protein>
    <submittedName>
        <fullName evidence="2">Uncharacterized protein</fullName>
    </submittedName>
</protein>
<keyword evidence="3" id="KW-1185">Reference proteome</keyword>
<accession>A0A147KGJ7</accession>
<name>A0A147KGJ7_THECS</name>
<dbReference type="AlphaFoldDB" id="A0A147KGJ7"/>
<proteinExistence type="predicted"/>
<dbReference type="Proteomes" id="UP000074382">
    <property type="component" value="Unassembled WGS sequence"/>
</dbReference>
<feature type="region of interest" description="Disordered" evidence="1">
    <location>
        <begin position="145"/>
        <end position="210"/>
    </location>
</feature>
<feature type="region of interest" description="Disordered" evidence="1">
    <location>
        <begin position="346"/>
        <end position="385"/>
    </location>
</feature>
<organism evidence="2 3">
    <name type="scientific">Thermobifida cellulosilytica TB100</name>
    <dbReference type="NCBI Taxonomy" id="665004"/>
    <lineage>
        <taxon>Bacteria</taxon>
        <taxon>Bacillati</taxon>
        <taxon>Actinomycetota</taxon>
        <taxon>Actinomycetes</taxon>
        <taxon>Streptosporangiales</taxon>
        <taxon>Nocardiopsidaceae</taxon>
        <taxon>Thermobifida</taxon>
    </lineage>
</organism>